<dbReference type="Pfam" id="PF02371">
    <property type="entry name" value="Transposase_20"/>
    <property type="match status" value="1"/>
</dbReference>
<gene>
    <name evidence="3" type="ORF">ABIG07_000374</name>
</gene>
<dbReference type="SUPFAM" id="SSF52540">
    <property type="entry name" value="P-loop containing nucleoside triphosphate hydrolases"/>
    <property type="match status" value="1"/>
</dbReference>
<dbReference type="CDD" id="cd00009">
    <property type="entry name" value="AAA"/>
    <property type="match status" value="1"/>
</dbReference>
<dbReference type="NCBIfam" id="NF033542">
    <property type="entry name" value="transpos_IS110"/>
    <property type="match status" value="1"/>
</dbReference>
<organism evidence="3 4">
    <name type="scientific">Bradyrhizobium ottawaense</name>
    <dbReference type="NCBI Taxonomy" id="931866"/>
    <lineage>
        <taxon>Bacteria</taxon>
        <taxon>Pseudomonadati</taxon>
        <taxon>Pseudomonadota</taxon>
        <taxon>Alphaproteobacteria</taxon>
        <taxon>Hyphomicrobiales</taxon>
        <taxon>Nitrobacteraceae</taxon>
        <taxon>Bradyrhizobium</taxon>
    </lineage>
</organism>
<dbReference type="SMART" id="SM00382">
    <property type="entry name" value="AAA"/>
    <property type="match status" value="1"/>
</dbReference>
<dbReference type="Gene3D" id="3.40.50.300">
    <property type="entry name" value="P-loop containing nucleotide triphosphate hydrolases"/>
    <property type="match status" value="1"/>
</dbReference>
<dbReference type="EMBL" id="JBGBZJ010000002">
    <property type="protein sequence ID" value="MEY9451426.1"/>
    <property type="molecule type" value="Genomic_DNA"/>
</dbReference>
<accession>A0ABV4FKE8</accession>
<dbReference type="PANTHER" id="PTHR33055:SF3">
    <property type="entry name" value="PUTATIVE TRANSPOSASE FOR IS117-RELATED"/>
    <property type="match status" value="1"/>
</dbReference>
<dbReference type="InterPro" id="IPR003346">
    <property type="entry name" value="Transposase_20"/>
</dbReference>
<sequence>MLIHPTFDRLRALGLAAMADTCVELQNNPEAAEMPHADWLGLLVDREVTARDNRRLTRRLTGAKLRQAATIENVDYRTARGLDRSLFQNLVTCQWIRDSNHLVIVGPTGTGKSWLACALGNKACRDGFSVLYKRTSRLFADLAQARGEGRLARLIAALERVNLLILDGVDGLTQRHHSAKAWSPERHKEGRPSEMKFIRIGVDLAKNYFQIHALSSEDAPAVKRKLTRRTMREFFLKIEPCRIGMEACGSAHYWARELKAMGHDVSLMPPAYTKPYVKRGKNDAVDAEAICEAVSRPAMRFVPIKSADQQATLMLHKTRELLVKQRTMSVNALRGHLAEFGLVVAKGSGRVDELLGLAEGDATLPDAAVLAAKVLGQQIDALGSALDDLESEIAKAHALSETSRSLEEIPGVGKLVASVIAASVPDPSVFHSGRDFAAWLGLTPRQISSGGKPTLGTITKAGNRYIRKLLVLGATSLLNVVEKRRGGLRDWIVGLLAKKPARLVTVALANKLARIIWAMMKTGECFRTEMFAKP</sequence>
<evidence type="ECO:0000313" key="4">
    <source>
        <dbReference type="Proteomes" id="UP001565369"/>
    </source>
</evidence>
<evidence type="ECO:0000259" key="2">
    <source>
        <dbReference type="SMART" id="SM00382"/>
    </source>
</evidence>
<dbReference type="InterPro" id="IPR027417">
    <property type="entry name" value="P-loop_NTPase"/>
</dbReference>
<comment type="caution">
    <text evidence="3">The sequence shown here is derived from an EMBL/GenBank/DDBJ whole genome shotgun (WGS) entry which is preliminary data.</text>
</comment>
<keyword evidence="4" id="KW-1185">Reference proteome</keyword>
<name>A0ABV4FKE8_9BRAD</name>
<reference evidence="3 4" key="1">
    <citation type="submission" date="2024-07" db="EMBL/GenBank/DDBJ databases">
        <title>Genomic Encyclopedia of Type Strains, Phase V (KMG-V): Genome sequencing to study the core and pangenomes of soil and plant-associated prokaryotes.</title>
        <authorList>
            <person name="Whitman W."/>
        </authorList>
    </citation>
    <scope>NUCLEOTIDE SEQUENCE [LARGE SCALE GENOMIC DNA]</scope>
    <source>
        <strain evidence="3 4">USDA 152</strain>
    </source>
</reference>
<feature type="coiled-coil region" evidence="1">
    <location>
        <begin position="372"/>
        <end position="399"/>
    </location>
</feature>
<dbReference type="InterPro" id="IPR002525">
    <property type="entry name" value="Transp_IS110-like_N"/>
</dbReference>
<dbReference type="Proteomes" id="UP001565369">
    <property type="component" value="Unassembled WGS sequence"/>
</dbReference>
<keyword evidence="1" id="KW-0175">Coiled coil</keyword>
<dbReference type="InterPro" id="IPR047650">
    <property type="entry name" value="Transpos_IS110"/>
</dbReference>
<dbReference type="InterPro" id="IPR002611">
    <property type="entry name" value="IstB_ATP-bd"/>
</dbReference>
<proteinExistence type="predicted"/>
<dbReference type="Pfam" id="PF01695">
    <property type="entry name" value="IstB_IS21"/>
    <property type="match status" value="1"/>
</dbReference>
<feature type="domain" description="AAA+ ATPase" evidence="2">
    <location>
        <begin position="98"/>
        <end position="239"/>
    </location>
</feature>
<evidence type="ECO:0000313" key="3">
    <source>
        <dbReference type="EMBL" id="MEY9451426.1"/>
    </source>
</evidence>
<dbReference type="InterPro" id="IPR003593">
    <property type="entry name" value="AAA+_ATPase"/>
</dbReference>
<evidence type="ECO:0000256" key="1">
    <source>
        <dbReference type="SAM" id="Coils"/>
    </source>
</evidence>
<dbReference type="PANTHER" id="PTHR33055">
    <property type="entry name" value="TRANSPOSASE FOR INSERTION SEQUENCE ELEMENT IS1111A"/>
    <property type="match status" value="1"/>
</dbReference>
<protein>
    <submittedName>
        <fullName evidence="3">Transposase</fullName>
    </submittedName>
</protein>
<dbReference type="Pfam" id="PF01548">
    <property type="entry name" value="DEDD_Tnp_IS110"/>
    <property type="match status" value="1"/>
</dbReference>